<keyword evidence="11" id="KW-1185">Reference proteome</keyword>
<keyword evidence="3 8" id="KW-0813">Transport</keyword>
<dbReference type="GO" id="GO:0015225">
    <property type="term" value="F:biotin transmembrane transporter activity"/>
    <property type="evidence" value="ECO:0007669"/>
    <property type="project" value="UniProtKB-UniRule"/>
</dbReference>
<dbReference type="EMBL" id="VNJI01000007">
    <property type="protein sequence ID" value="TVY10524.1"/>
    <property type="molecule type" value="Genomic_DNA"/>
</dbReference>
<evidence type="ECO:0000256" key="5">
    <source>
        <dbReference type="ARBA" id="ARBA00022692"/>
    </source>
</evidence>
<feature type="transmembrane region" description="Helical" evidence="9">
    <location>
        <begin position="82"/>
        <end position="104"/>
    </location>
</feature>
<reference evidence="10 11" key="1">
    <citation type="submission" date="2019-07" db="EMBL/GenBank/DDBJ databases">
        <authorList>
            <person name="Kim J."/>
        </authorList>
    </citation>
    <scope>NUCLEOTIDE SEQUENCE [LARGE SCALE GENOMIC DNA]</scope>
    <source>
        <strain evidence="10 11">JC52</strain>
    </source>
</reference>
<comment type="subcellular location">
    <subcellularLocation>
        <location evidence="1 8">Cell membrane</location>
        <topology evidence="1 8">Multi-pass membrane protein</topology>
    </subcellularLocation>
</comment>
<evidence type="ECO:0000256" key="9">
    <source>
        <dbReference type="SAM" id="Phobius"/>
    </source>
</evidence>
<keyword evidence="7 8" id="KW-0472">Membrane</keyword>
<dbReference type="GO" id="GO:0005886">
    <property type="term" value="C:plasma membrane"/>
    <property type="evidence" value="ECO:0007669"/>
    <property type="project" value="UniProtKB-SubCell"/>
</dbReference>
<dbReference type="OrthoDB" id="9803495at2"/>
<dbReference type="InterPro" id="IPR003784">
    <property type="entry name" value="BioY"/>
</dbReference>
<evidence type="ECO:0000256" key="8">
    <source>
        <dbReference type="PIRNR" id="PIRNR016661"/>
    </source>
</evidence>
<dbReference type="AlphaFoldDB" id="A0A559KEH4"/>
<accession>A0A559KEH4</accession>
<evidence type="ECO:0000313" key="10">
    <source>
        <dbReference type="EMBL" id="TVY10524.1"/>
    </source>
</evidence>
<name>A0A559KEH4_9BACL</name>
<dbReference type="PIRSF" id="PIRSF016661">
    <property type="entry name" value="BioY"/>
    <property type="match status" value="1"/>
</dbReference>
<protein>
    <recommendedName>
        <fullName evidence="8">Biotin transporter</fullName>
    </recommendedName>
</protein>
<dbReference type="Gene3D" id="1.10.1760.20">
    <property type="match status" value="1"/>
</dbReference>
<evidence type="ECO:0000256" key="2">
    <source>
        <dbReference type="ARBA" id="ARBA00010692"/>
    </source>
</evidence>
<proteinExistence type="inferred from homology"/>
<keyword evidence="5 9" id="KW-0812">Transmembrane</keyword>
<keyword evidence="4 8" id="KW-1003">Cell membrane</keyword>
<comment type="similarity">
    <text evidence="2 8">Belongs to the BioY family.</text>
</comment>
<comment type="caution">
    <text evidence="10">The sequence shown here is derived from an EMBL/GenBank/DDBJ whole genome shotgun (WGS) entry which is preliminary data.</text>
</comment>
<feature type="transmembrane region" description="Helical" evidence="9">
    <location>
        <begin position="42"/>
        <end position="70"/>
    </location>
</feature>
<dbReference type="Pfam" id="PF02632">
    <property type="entry name" value="BioY"/>
    <property type="match status" value="1"/>
</dbReference>
<evidence type="ECO:0000256" key="4">
    <source>
        <dbReference type="ARBA" id="ARBA00022475"/>
    </source>
</evidence>
<evidence type="ECO:0000256" key="6">
    <source>
        <dbReference type="ARBA" id="ARBA00022989"/>
    </source>
</evidence>
<evidence type="ECO:0000313" key="11">
    <source>
        <dbReference type="Proteomes" id="UP000317036"/>
    </source>
</evidence>
<keyword evidence="6 9" id="KW-1133">Transmembrane helix</keyword>
<dbReference type="RefSeq" id="WP_144845023.1">
    <property type="nucleotide sequence ID" value="NZ_VNJI01000007.1"/>
</dbReference>
<feature type="transmembrane region" description="Helical" evidence="9">
    <location>
        <begin position="158"/>
        <end position="176"/>
    </location>
</feature>
<sequence length="187" mass="19664">MKTLITVKGMVFSALFAALFVVSSYLNIHLGFTPIPISLENLVVMLAGALLGPLYGFFSIALVVVLTALGLPLLQGSGGLPVVLGATGGFLWAFPFGALLIGLVMKRIKGQGAVPLLLAFLACEVFGSLLLYFVGVPWLAHVAKMPIAKAMVVGCYPYLPGDAVKAVIAALIVMPVRRVFPHTRVTA</sequence>
<feature type="transmembrane region" description="Helical" evidence="9">
    <location>
        <begin position="116"/>
        <end position="138"/>
    </location>
</feature>
<evidence type="ECO:0000256" key="7">
    <source>
        <dbReference type="ARBA" id="ARBA00023136"/>
    </source>
</evidence>
<dbReference type="Proteomes" id="UP000317036">
    <property type="component" value="Unassembled WGS sequence"/>
</dbReference>
<gene>
    <name evidence="10" type="ORF">FPZ49_07245</name>
</gene>
<evidence type="ECO:0000256" key="3">
    <source>
        <dbReference type="ARBA" id="ARBA00022448"/>
    </source>
</evidence>
<dbReference type="PANTHER" id="PTHR34295">
    <property type="entry name" value="BIOTIN TRANSPORTER BIOY"/>
    <property type="match status" value="1"/>
</dbReference>
<feature type="transmembrane region" description="Helical" evidence="9">
    <location>
        <begin position="12"/>
        <end position="30"/>
    </location>
</feature>
<organism evidence="10 11">
    <name type="scientific">Paenibacillus cremeus</name>
    <dbReference type="NCBI Taxonomy" id="2163881"/>
    <lineage>
        <taxon>Bacteria</taxon>
        <taxon>Bacillati</taxon>
        <taxon>Bacillota</taxon>
        <taxon>Bacilli</taxon>
        <taxon>Bacillales</taxon>
        <taxon>Paenibacillaceae</taxon>
        <taxon>Paenibacillus</taxon>
    </lineage>
</organism>
<evidence type="ECO:0000256" key="1">
    <source>
        <dbReference type="ARBA" id="ARBA00004651"/>
    </source>
</evidence>
<dbReference type="PANTHER" id="PTHR34295:SF4">
    <property type="entry name" value="BIOTIN TRANSPORTER BIOY-RELATED"/>
    <property type="match status" value="1"/>
</dbReference>